<evidence type="ECO:0000259" key="6">
    <source>
        <dbReference type="Pfam" id="PF04547"/>
    </source>
</evidence>
<evidence type="ECO:0000259" key="7">
    <source>
        <dbReference type="Pfam" id="PF20877"/>
    </source>
</evidence>
<evidence type="ECO:0000313" key="8">
    <source>
        <dbReference type="EMBL" id="KAE9404289.1"/>
    </source>
</evidence>
<gene>
    <name evidence="8" type="ORF">BT96DRAFT_917030</name>
</gene>
<comment type="subcellular location">
    <subcellularLocation>
        <location evidence="1">Membrane</location>
        <topology evidence="1">Multi-pass membrane protein</topology>
    </subcellularLocation>
</comment>
<name>A0A6A4I0M2_9AGAR</name>
<organism evidence="8 9">
    <name type="scientific">Gymnopus androsaceus JB14</name>
    <dbReference type="NCBI Taxonomy" id="1447944"/>
    <lineage>
        <taxon>Eukaryota</taxon>
        <taxon>Fungi</taxon>
        <taxon>Dikarya</taxon>
        <taxon>Basidiomycota</taxon>
        <taxon>Agaricomycotina</taxon>
        <taxon>Agaricomycetes</taxon>
        <taxon>Agaricomycetidae</taxon>
        <taxon>Agaricales</taxon>
        <taxon>Marasmiineae</taxon>
        <taxon>Omphalotaceae</taxon>
        <taxon>Gymnopus</taxon>
    </lineage>
</organism>
<dbReference type="InterPro" id="IPR049452">
    <property type="entry name" value="Anoctamin_TM"/>
</dbReference>
<dbReference type="Proteomes" id="UP000799118">
    <property type="component" value="Unassembled WGS sequence"/>
</dbReference>
<evidence type="ECO:0000256" key="5">
    <source>
        <dbReference type="SAM" id="Phobius"/>
    </source>
</evidence>
<reference evidence="8" key="1">
    <citation type="journal article" date="2019" name="Environ. Microbiol.">
        <title>Fungal ecological strategies reflected in gene transcription - a case study of two litter decomposers.</title>
        <authorList>
            <person name="Barbi F."/>
            <person name="Kohler A."/>
            <person name="Barry K."/>
            <person name="Baskaran P."/>
            <person name="Daum C."/>
            <person name="Fauchery L."/>
            <person name="Ihrmark K."/>
            <person name="Kuo A."/>
            <person name="LaButti K."/>
            <person name="Lipzen A."/>
            <person name="Morin E."/>
            <person name="Grigoriev I.V."/>
            <person name="Henrissat B."/>
            <person name="Lindahl B."/>
            <person name="Martin F."/>
        </authorList>
    </citation>
    <scope>NUCLEOTIDE SEQUENCE</scope>
    <source>
        <strain evidence="8">JB14</strain>
    </source>
</reference>
<evidence type="ECO:0000256" key="2">
    <source>
        <dbReference type="ARBA" id="ARBA00022692"/>
    </source>
</evidence>
<dbReference type="Pfam" id="PF04547">
    <property type="entry name" value="Anoctamin"/>
    <property type="match status" value="1"/>
</dbReference>
<keyword evidence="9" id="KW-1185">Reference proteome</keyword>
<dbReference type="InterPro" id="IPR049456">
    <property type="entry name" value="Anoctamin_N_fung"/>
</dbReference>
<evidence type="ECO:0000313" key="9">
    <source>
        <dbReference type="Proteomes" id="UP000799118"/>
    </source>
</evidence>
<evidence type="ECO:0000256" key="3">
    <source>
        <dbReference type="ARBA" id="ARBA00022989"/>
    </source>
</evidence>
<keyword evidence="3 5" id="KW-1133">Transmembrane helix</keyword>
<keyword evidence="2 5" id="KW-0812">Transmembrane</keyword>
<feature type="domain" description="Anoctamin alpha-beta plait" evidence="7">
    <location>
        <begin position="2"/>
        <end position="135"/>
    </location>
</feature>
<feature type="transmembrane region" description="Helical" evidence="5">
    <location>
        <begin position="208"/>
        <end position="225"/>
    </location>
</feature>
<feature type="domain" description="Anoctamin transmembrane" evidence="6">
    <location>
        <begin position="167"/>
        <end position="565"/>
    </location>
</feature>
<dbReference type="AlphaFoldDB" id="A0A6A4I0M2"/>
<keyword evidence="4 5" id="KW-0472">Membrane</keyword>
<dbReference type="InterPro" id="IPR007632">
    <property type="entry name" value="Anoctamin"/>
</dbReference>
<dbReference type="Pfam" id="PF20877">
    <property type="entry name" value="Anoctamin_N"/>
    <property type="match status" value="1"/>
</dbReference>
<feature type="transmembrane region" description="Helical" evidence="5">
    <location>
        <begin position="264"/>
        <end position="288"/>
    </location>
</feature>
<dbReference type="EMBL" id="ML769418">
    <property type="protein sequence ID" value="KAE9404289.1"/>
    <property type="molecule type" value="Genomic_DNA"/>
</dbReference>
<feature type="transmembrane region" description="Helical" evidence="5">
    <location>
        <begin position="493"/>
        <end position="512"/>
    </location>
</feature>
<evidence type="ECO:0000256" key="1">
    <source>
        <dbReference type="ARBA" id="ARBA00004141"/>
    </source>
</evidence>
<feature type="transmembrane region" description="Helical" evidence="5">
    <location>
        <begin position="294"/>
        <end position="322"/>
    </location>
</feature>
<protein>
    <submittedName>
        <fullName evidence="8">DUF590-domain-containing protein</fullName>
    </submittedName>
</protein>
<dbReference type="PANTHER" id="PTHR12308:SF73">
    <property type="entry name" value="ANOCTAMIN"/>
    <property type="match status" value="1"/>
</dbReference>
<dbReference type="GO" id="GO:0016020">
    <property type="term" value="C:membrane"/>
    <property type="evidence" value="ECO:0007669"/>
    <property type="project" value="UniProtKB-SubCell"/>
</dbReference>
<evidence type="ECO:0000256" key="4">
    <source>
        <dbReference type="ARBA" id="ARBA00023136"/>
    </source>
</evidence>
<sequence>MDVDLVISFRASQKTSLSKKQTKEEARKAETQYSRLLETLTYGGLKAVGRRGDSLGHLLVFVSCPEKRVKNLIIRERQSDFLSGLPVTPITNSTLSESTPLAISDRLRLIHAYITSIPADGGLGVIPGTPEWDLVESVFFLHDRDFNEQWLHAWTTSKIATVSEERIRDQFGESVALYFSFLDSYTRALVLPAMMGFSFYFFGTAYSPVYSILTVLWAIGFVEWWRVRERLISLRFGTRGAERVERRRAQYDPKFPWWKRELRILACVPVLVAFAGLLAVLMTAIFVFEAFVTQIIAFSPTILFVALVPQLVAAFQIAARYFTEWENHAHYSSHNSSFTLKTFIFSCSRLMRIVQVWLFQGILPHTGSEMNMNLNETSAASKAGMWDIDGSHAESKLNHGRLKDQMFAYCVTNQIVNTFVEIGLPYVLRKINSFRTKKETTSSSSAGKKKVVFEDEKEKGGQAEKEFLERAREEAALPEYDVFSDYSEMVIQFGYVVLWSTIWPLAPVMALLNNILELRTDAFKIIKHVQRPGTAGRTDSIGPWLDALAFLSWLATVTNSALVYLFCPREHNQCGSASAIERVHRHLVATAGKEGIDGIWGEHGVGLGATKELLVKALLILRLFWKGSDEVKERERDERMVKEVFLKGLGGVEVDIDGNGIQDANVGNAELTEGDIGFWDHDEGIDEIHRISKEA</sequence>
<proteinExistence type="predicted"/>
<dbReference type="OrthoDB" id="296386at2759"/>
<accession>A0A6A4I0M2</accession>
<feature type="transmembrane region" description="Helical" evidence="5">
    <location>
        <begin position="547"/>
        <end position="567"/>
    </location>
</feature>
<dbReference type="PANTHER" id="PTHR12308">
    <property type="entry name" value="ANOCTAMIN"/>
    <property type="match status" value="1"/>
</dbReference>
<dbReference type="GO" id="GO:0005254">
    <property type="term" value="F:chloride channel activity"/>
    <property type="evidence" value="ECO:0007669"/>
    <property type="project" value="TreeGrafter"/>
</dbReference>
<dbReference type="GO" id="GO:0032541">
    <property type="term" value="C:cortical endoplasmic reticulum"/>
    <property type="evidence" value="ECO:0007669"/>
    <property type="project" value="TreeGrafter"/>
</dbReference>